<feature type="transmembrane region" description="Helical" evidence="8">
    <location>
        <begin position="224"/>
        <end position="244"/>
    </location>
</feature>
<evidence type="ECO:0000256" key="6">
    <source>
        <dbReference type="ARBA" id="ARBA00022989"/>
    </source>
</evidence>
<accession>A0A1J4K6N9</accession>
<feature type="transmembrane region" description="Helical" evidence="8">
    <location>
        <begin position="116"/>
        <end position="138"/>
    </location>
</feature>
<feature type="transmembrane region" description="Helical" evidence="8">
    <location>
        <begin position="369"/>
        <end position="393"/>
    </location>
</feature>
<reference evidence="10" key="1">
    <citation type="submission" date="2016-10" db="EMBL/GenBank/DDBJ databases">
        <authorList>
            <person name="Benchimol M."/>
            <person name="Almeida L.G."/>
            <person name="Vasconcelos A.T."/>
            <person name="Perreira-Neves A."/>
            <person name="Rosa I.A."/>
            <person name="Tasca T."/>
            <person name="Bogo M.R."/>
            <person name="de Souza W."/>
        </authorList>
    </citation>
    <scope>NUCLEOTIDE SEQUENCE [LARGE SCALE GENOMIC DNA]</scope>
    <source>
        <strain evidence="10">K</strain>
    </source>
</reference>
<organism evidence="10 11">
    <name type="scientific">Tritrichomonas foetus</name>
    <dbReference type="NCBI Taxonomy" id="1144522"/>
    <lineage>
        <taxon>Eukaryota</taxon>
        <taxon>Metamonada</taxon>
        <taxon>Parabasalia</taxon>
        <taxon>Tritrichomonadida</taxon>
        <taxon>Tritrichomonadidae</taxon>
        <taxon>Tritrichomonas</taxon>
    </lineage>
</organism>
<evidence type="ECO:0000256" key="2">
    <source>
        <dbReference type="ARBA" id="ARBA00008066"/>
    </source>
</evidence>
<dbReference type="InterPro" id="IPR013057">
    <property type="entry name" value="AA_transpt_TM"/>
</dbReference>
<evidence type="ECO:0000256" key="1">
    <source>
        <dbReference type="ARBA" id="ARBA00004141"/>
    </source>
</evidence>
<dbReference type="GO" id="GO:0016020">
    <property type="term" value="C:membrane"/>
    <property type="evidence" value="ECO:0007669"/>
    <property type="project" value="UniProtKB-SubCell"/>
</dbReference>
<name>A0A1J4K6N9_9EUKA</name>
<keyword evidence="3" id="KW-0813">Transport</keyword>
<keyword evidence="11" id="KW-1185">Reference proteome</keyword>
<keyword evidence="5" id="KW-0029">Amino-acid transport</keyword>
<dbReference type="RefSeq" id="XP_068360159.1">
    <property type="nucleotide sequence ID" value="XM_068503926.1"/>
</dbReference>
<dbReference type="GO" id="GO:0015179">
    <property type="term" value="F:L-amino acid transmembrane transporter activity"/>
    <property type="evidence" value="ECO:0007669"/>
    <property type="project" value="TreeGrafter"/>
</dbReference>
<evidence type="ECO:0000256" key="5">
    <source>
        <dbReference type="ARBA" id="ARBA00022970"/>
    </source>
</evidence>
<dbReference type="EMBL" id="MLAK01000707">
    <property type="protein sequence ID" value="OHT07023.1"/>
    <property type="molecule type" value="Genomic_DNA"/>
</dbReference>
<feature type="transmembrane region" description="Helical" evidence="8">
    <location>
        <begin position="184"/>
        <end position="204"/>
    </location>
</feature>
<keyword evidence="4 8" id="KW-0812">Transmembrane</keyword>
<dbReference type="AlphaFoldDB" id="A0A1J4K6N9"/>
<dbReference type="PANTHER" id="PTHR22950">
    <property type="entry name" value="AMINO ACID TRANSPORTER"/>
    <property type="match status" value="1"/>
</dbReference>
<feature type="transmembrane region" description="Helical" evidence="8">
    <location>
        <begin position="158"/>
        <end position="175"/>
    </location>
</feature>
<comment type="caution">
    <text evidence="10">The sequence shown here is derived from an EMBL/GenBank/DDBJ whole genome shotgun (WGS) entry which is preliminary data.</text>
</comment>
<evidence type="ECO:0000259" key="9">
    <source>
        <dbReference type="Pfam" id="PF01490"/>
    </source>
</evidence>
<dbReference type="GeneID" id="94838630"/>
<comment type="similarity">
    <text evidence="2">Belongs to the amino acid/polyamine transporter 2 family.</text>
</comment>
<comment type="subcellular location">
    <subcellularLocation>
        <location evidence="1">Membrane</location>
        <topology evidence="1">Multi-pass membrane protein</topology>
    </subcellularLocation>
</comment>
<proteinExistence type="inferred from homology"/>
<dbReference type="PANTHER" id="PTHR22950:SF458">
    <property type="entry name" value="SODIUM-COUPLED NEUTRAL AMINO ACID TRANSPORTER 11-RELATED"/>
    <property type="match status" value="1"/>
</dbReference>
<feature type="transmembrane region" description="Helical" evidence="8">
    <location>
        <begin position="405"/>
        <end position="427"/>
    </location>
</feature>
<evidence type="ECO:0000256" key="4">
    <source>
        <dbReference type="ARBA" id="ARBA00022692"/>
    </source>
</evidence>
<sequence length="436" mass="48626">MDMGNEQLLNPATGVASDYTVTLTSTNGEKESIFDIPVPGDSSMFGCFQILLNTAIGSGTLMVPYAYTAGVGTELLISSVFCFVAYMALYFLIEASQYTNTYDYYGIFRSCFGQKYMWFLNLSIFLVQYGTVTIYCLWNGRLLNHLVGSSNPILGSNAFWSFLIVATLVFPLIIFRSISHLESFASISTFFIVLLIVHALYWMIRDVNDFGFDPNHELKVFEFSRYQVIISALSVNSMAFNCHLNLFSCLEHLKNCTLKRAHQLCGLTVLVSFGLYNCFGLFSYFDLFDKIGAGSSLEFYPHPNIFTKITIVGVVVVLIVSSPLVVWAARIGFNNLIWKDKPVTPLRWVLIGGGLTLTAALLASSSEDVIFFFDIVGGFFTPTIEFVLPAIFFLKIQRGAPKWKVITASIVLFFSIVSIVACIYQAIKQIIEAATK</sequence>
<gene>
    <name evidence="10" type="ORF">TRFO_24746</name>
</gene>
<feature type="domain" description="Amino acid transporter transmembrane" evidence="9">
    <location>
        <begin position="42"/>
        <end position="427"/>
    </location>
</feature>
<keyword evidence="7 8" id="KW-0472">Membrane</keyword>
<dbReference type="Pfam" id="PF01490">
    <property type="entry name" value="Aa_trans"/>
    <property type="match status" value="1"/>
</dbReference>
<keyword evidence="6 8" id="KW-1133">Transmembrane helix</keyword>
<evidence type="ECO:0000256" key="7">
    <source>
        <dbReference type="ARBA" id="ARBA00023136"/>
    </source>
</evidence>
<feature type="transmembrane region" description="Helical" evidence="8">
    <location>
        <begin position="75"/>
        <end position="95"/>
    </location>
</feature>
<evidence type="ECO:0000256" key="8">
    <source>
        <dbReference type="SAM" id="Phobius"/>
    </source>
</evidence>
<protein>
    <submittedName>
        <fullName evidence="10">Transmembrane amino acid transporter protein</fullName>
    </submittedName>
</protein>
<dbReference type="OrthoDB" id="655540at2759"/>
<dbReference type="VEuPathDB" id="TrichDB:TRFO_24746"/>
<evidence type="ECO:0000313" key="10">
    <source>
        <dbReference type="EMBL" id="OHT07023.1"/>
    </source>
</evidence>
<feature type="transmembrane region" description="Helical" evidence="8">
    <location>
        <begin position="264"/>
        <end position="285"/>
    </location>
</feature>
<evidence type="ECO:0000256" key="3">
    <source>
        <dbReference type="ARBA" id="ARBA00022448"/>
    </source>
</evidence>
<feature type="transmembrane region" description="Helical" evidence="8">
    <location>
        <begin position="345"/>
        <end position="363"/>
    </location>
</feature>
<feature type="transmembrane region" description="Helical" evidence="8">
    <location>
        <begin position="305"/>
        <end position="333"/>
    </location>
</feature>
<evidence type="ECO:0000313" key="11">
    <source>
        <dbReference type="Proteomes" id="UP000179807"/>
    </source>
</evidence>
<dbReference type="Proteomes" id="UP000179807">
    <property type="component" value="Unassembled WGS sequence"/>
</dbReference>